<proteinExistence type="predicted"/>
<dbReference type="RefSeq" id="WP_316698937.1">
    <property type="nucleotide sequence ID" value="NZ_CP136336.1"/>
</dbReference>
<name>A0ABZ0CUB2_9BURK</name>
<sequence>MDSQAKEAALRRVVESLEVHAAHCAKILDKRGRLVPFIFNKAQIHVHNQLEEQRERLGYIRALILKGRQQGISTYIGERFYHQTSTRTGRRAFIVAHEDKATSNLFSMVKRYQDNNILAPSTKYSNAQELVFGGLDSGYKLATAGSKDVGRSNTAQLLHGSEFGFWANAQTHLAGLGNTIPDGVDGVGTEIILESTANGLGNAFHLMWQDAEAGKSEYIAIFVPWFWQDEYQATVKPNLELTDEDVLYMQAFGLSMQQMQWRANKIASYGEGFAWLFDQEYPATPALAFQSSTTNPLISPARVMAAVNSKYLDLNAPLVIGVDPAGDGENDPDRTAIAFRRGRVCFRVEYHKGLETMQIVGKLAEYWRDMQPDAMFIDKTGLGAGIVSRMRELNFPVIGINNAERARDPETFENRRAEMWWSLKDWLCDAPCRIPNDASLISDISAPMADVSSNGRKLLEKKEKMAKRGIRSPDGGDALALTFAEPVEYRVSTSGAGRGGSTAPASAAGY</sequence>
<dbReference type="Gene3D" id="3.30.420.240">
    <property type="match status" value="1"/>
</dbReference>
<organism evidence="1 2">
    <name type="scientific">Piscinibacter gummiphilus</name>
    <dbReference type="NCBI Taxonomy" id="946333"/>
    <lineage>
        <taxon>Bacteria</taxon>
        <taxon>Pseudomonadati</taxon>
        <taxon>Pseudomonadota</taxon>
        <taxon>Betaproteobacteria</taxon>
        <taxon>Burkholderiales</taxon>
        <taxon>Sphaerotilaceae</taxon>
        <taxon>Piscinibacter</taxon>
    </lineage>
</organism>
<gene>
    <name evidence="1" type="ORF">RXV79_16270</name>
</gene>
<dbReference type="Proteomes" id="UP001303946">
    <property type="component" value="Chromosome"/>
</dbReference>
<keyword evidence="2" id="KW-1185">Reference proteome</keyword>
<protein>
    <recommendedName>
        <fullName evidence="3">Terminase</fullName>
    </recommendedName>
</protein>
<dbReference type="EMBL" id="CP136336">
    <property type="protein sequence ID" value="WOB06478.1"/>
    <property type="molecule type" value="Genomic_DNA"/>
</dbReference>
<reference evidence="1 2" key="1">
    <citation type="submission" date="2023-10" db="EMBL/GenBank/DDBJ databases">
        <title>Bacteria for the degradation of biodegradable plastic PBAT(Polybutylene adipate terephthalate).</title>
        <authorList>
            <person name="Weon H.-Y."/>
            <person name="Yeon J."/>
        </authorList>
    </citation>
    <scope>NUCLEOTIDE SEQUENCE [LARGE SCALE GENOMIC DNA]</scope>
    <source>
        <strain evidence="1 2">SBD 7-3</strain>
    </source>
</reference>
<accession>A0ABZ0CUB2</accession>
<dbReference type="InterPro" id="IPR027417">
    <property type="entry name" value="P-loop_NTPase"/>
</dbReference>
<evidence type="ECO:0000313" key="2">
    <source>
        <dbReference type="Proteomes" id="UP001303946"/>
    </source>
</evidence>
<evidence type="ECO:0008006" key="3">
    <source>
        <dbReference type="Google" id="ProtNLM"/>
    </source>
</evidence>
<evidence type="ECO:0000313" key="1">
    <source>
        <dbReference type="EMBL" id="WOB06478.1"/>
    </source>
</evidence>
<dbReference type="Gene3D" id="3.40.50.300">
    <property type="entry name" value="P-loop containing nucleotide triphosphate hydrolases"/>
    <property type="match status" value="1"/>
</dbReference>